<dbReference type="PROSITE" id="PS51186">
    <property type="entry name" value="GNAT"/>
    <property type="match status" value="1"/>
</dbReference>
<evidence type="ECO:0000313" key="3">
    <source>
        <dbReference type="Proteomes" id="UP000036356"/>
    </source>
</evidence>
<evidence type="ECO:0000313" key="2">
    <source>
        <dbReference type="EMBL" id="KLU64247.1"/>
    </source>
</evidence>
<dbReference type="EMBL" id="LDZY01000016">
    <property type="protein sequence ID" value="KLU64247.1"/>
    <property type="molecule type" value="Genomic_DNA"/>
</dbReference>
<dbReference type="GO" id="GO:0016747">
    <property type="term" value="F:acyltransferase activity, transferring groups other than amino-acyl groups"/>
    <property type="evidence" value="ECO:0007669"/>
    <property type="project" value="InterPro"/>
</dbReference>
<keyword evidence="2" id="KW-0808">Transferase</keyword>
<accession>A0A0J1FLK5</accession>
<dbReference type="AlphaFoldDB" id="A0A0J1FLK5"/>
<protein>
    <submittedName>
        <fullName evidence="2">Acetyltransferase (GNAT) family protein</fullName>
    </submittedName>
</protein>
<organism evidence="2 3">
    <name type="scientific">Desulfosporosinus acididurans</name>
    <dbReference type="NCBI Taxonomy" id="476652"/>
    <lineage>
        <taxon>Bacteria</taxon>
        <taxon>Bacillati</taxon>
        <taxon>Bacillota</taxon>
        <taxon>Clostridia</taxon>
        <taxon>Eubacteriales</taxon>
        <taxon>Desulfitobacteriaceae</taxon>
        <taxon>Desulfosporosinus</taxon>
    </lineage>
</organism>
<dbReference type="InterPro" id="IPR000182">
    <property type="entry name" value="GNAT_dom"/>
</dbReference>
<keyword evidence="3" id="KW-1185">Reference proteome</keyword>
<dbReference type="SUPFAM" id="SSF55729">
    <property type="entry name" value="Acyl-CoA N-acyltransferases (Nat)"/>
    <property type="match status" value="1"/>
</dbReference>
<feature type="domain" description="N-acetyltransferase" evidence="1">
    <location>
        <begin position="5"/>
        <end position="178"/>
    </location>
</feature>
<dbReference type="Proteomes" id="UP000036356">
    <property type="component" value="Unassembled WGS sequence"/>
</dbReference>
<name>A0A0J1FLK5_9FIRM</name>
<dbReference type="InterPro" id="IPR016181">
    <property type="entry name" value="Acyl_CoA_acyltransferase"/>
</dbReference>
<dbReference type="Pfam" id="PF00583">
    <property type="entry name" value="Acetyltransf_1"/>
    <property type="match status" value="1"/>
</dbReference>
<gene>
    <name evidence="2" type="ORF">DEAC_c38800</name>
</gene>
<reference evidence="2 3" key="1">
    <citation type="submission" date="2015-06" db="EMBL/GenBank/DDBJ databases">
        <title>Draft genome of the moderately acidophilic sulfate reducer Candidatus Desulfosporosinus acididurans strain M1.</title>
        <authorList>
            <person name="Poehlein A."/>
            <person name="Petzsch P."/>
            <person name="Johnson B.D."/>
            <person name="Schloemann M."/>
            <person name="Daniel R."/>
            <person name="Muehling M."/>
        </authorList>
    </citation>
    <scope>NUCLEOTIDE SEQUENCE [LARGE SCALE GENOMIC DNA]</scope>
    <source>
        <strain evidence="2 3">M1</strain>
    </source>
</reference>
<proteinExistence type="predicted"/>
<dbReference type="PATRIC" id="fig|476652.3.peg.4107"/>
<sequence length="179" mass="20210">MINGLVISILTQAEIRGASLVFETTIPDAFNNEGLGHRQEDIHREIAHKKQLLKSSLDKSNYPLCFMIAILNGTVIGTISFGSCGEDIKKCTENQLNDIGELGSLFILPPYQGQGVGSELINTMLKHLSKQGIEWFCLDSGYKNAQKRWLRKFGEPHKVVKDYWGSNYDHMIWLCRVKP</sequence>
<comment type="caution">
    <text evidence="2">The sequence shown here is derived from an EMBL/GenBank/DDBJ whole genome shotgun (WGS) entry which is preliminary data.</text>
</comment>
<dbReference type="Gene3D" id="3.40.630.30">
    <property type="match status" value="1"/>
</dbReference>
<evidence type="ECO:0000259" key="1">
    <source>
        <dbReference type="PROSITE" id="PS51186"/>
    </source>
</evidence>
<dbReference type="RefSeq" id="WP_047811652.1">
    <property type="nucleotide sequence ID" value="NZ_LDZY01000016.1"/>
</dbReference>
<dbReference type="CDD" id="cd04301">
    <property type="entry name" value="NAT_SF"/>
    <property type="match status" value="1"/>
</dbReference>